<dbReference type="GO" id="GO:0071555">
    <property type="term" value="P:cell wall organization"/>
    <property type="evidence" value="ECO:0007669"/>
    <property type="project" value="UniProtKB-KW"/>
</dbReference>
<dbReference type="GO" id="GO:0051301">
    <property type="term" value="P:cell division"/>
    <property type="evidence" value="ECO:0007669"/>
    <property type="project" value="UniProtKB-KW"/>
</dbReference>
<keyword evidence="8 9" id="KW-0131">Cell cycle</keyword>
<keyword evidence="9 10" id="KW-0573">Peptidoglycan synthesis</keyword>
<feature type="domain" description="Mur ligase central" evidence="12">
    <location>
        <begin position="115"/>
        <end position="293"/>
    </location>
</feature>
<evidence type="ECO:0000256" key="10">
    <source>
        <dbReference type="RuleBase" id="RU003664"/>
    </source>
</evidence>
<evidence type="ECO:0000256" key="2">
    <source>
        <dbReference type="ARBA" id="ARBA00004752"/>
    </source>
</evidence>
<dbReference type="PANTHER" id="PTHR43692">
    <property type="entry name" value="UDP-N-ACETYLMURAMOYLALANINE--D-GLUTAMATE LIGASE"/>
    <property type="match status" value="1"/>
</dbReference>
<evidence type="ECO:0000256" key="8">
    <source>
        <dbReference type="ARBA" id="ARBA00023306"/>
    </source>
</evidence>
<dbReference type="PANTHER" id="PTHR43692:SF1">
    <property type="entry name" value="UDP-N-ACETYLMURAMOYLALANINE--D-GLUTAMATE LIGASE"/>
    <property type="match status" value="1"/>
</dbReference>
<dbReference type="Gene3D" id="3.90.190.20">
    <property type="entry name" value="Mur ligase, C-terminal domain"/>
    <property type="match status" value="1"/>
</dbReference>
<dbReference type="InterPro" id="IPR004101">
    <property type="entry name" value="Mur_ligase_C"/>
</dbReference>
<dbReference type="EC" id="6.3.2.9" evidence="9 10"/>
<evidence type="ECO:0000256" key="4">
    <source>
        <dbReference type="ARBA" id="ARBA00022598"/>
    </source>
</evidence>
<dbReference type="STRING" id="1414854.GQ61_08985"/>
<comment type="subcellular location">
    <subcellularLocation>
        <location evidence="1 9 10">Cytoplasm</location>
    </subcellularLocation>
</comment>
<name>A0A1W6N6H0_9PROT</name>
<dbReference type="GO" id="GO:0008360">
    <property type="term" value="P:regulation of cell shape"/>
    <property type="evidence" value="ECO:0007669"/>
    <property type="project" value="UniProtKB-KW"/>
</dbReference>
<keyword evidence="7 9" id="KW-0067">ATP-binding</keyword>
<comment type="function">
    <text evidence="9 10">Cell wall formation. Catalyzes the addition of glutamate to the nucleotide precursor UDP-N-acetylmuramoyl-L-alanine (UMA).</text>
</comment>
<evidence type="ECO:0000256" key="3">
    <source>
        <dbReference type="ARBA" id="ARBA00022490"/>
    </source>
</evidence>
<dbReference type="Pfam" id="PF08245">
    <property type="entry name" value="Mur_ligase_M"/>
    <property type="match status" value="1"/>
</dbReference>
<evidence type="ECO:0000256" key="9">
    <source>
        <dbReference type="HAMAP-Rule" id="MF_00639"/>
    </source>
</evidence>
<evidence type="ECO:0000259" key="11">
    <source>
        <dbReference type="Pfam" id="PF02875"/>
    </source>
</evidence>
<evidence type="ECO:0000256" key="7">
    <source>
        <dbReference type="ARBA" id="ARBA00022840"/>
    </source>
</evidence>
<evidence type="ECO:0000256" key="5">
    <source>
        <dbReference type="ARBA" id="ARBA00022618"/>
    </source>
</evidence>
<dbReference type="Gene3D" id="3.40.50.720">
    <property type="entry name" value="NAD(P)-binding Rossmann-like Domain"/>
    <property type="match status" value="1"/>
</dbReference>
<dbReference type="Proteomes" id="UP000237351">
    <property type="component" value="Chromosome"/>
</dbReference>
<protein>
    <recommendedName>
        <fullName evidence="9 10">UDP-N-acetylmuramoylalanine--D-glutamate ligase</fullName>
        <ecNumber evidence="9 10">6.3.2.9</ecNumber>
    </recommendedName>
    <alternativeName>
        <fullName evidence="9">D-glutamic acid-adding enzyme</fullName>
    </alternativeName>
    <alternativeName>
        <fullName evidence="9">UDP-N-acetylmuramoyl-L-alanyl-D-glutamate synthetase</fullName>
    </alternativeName>
</protein>
<organism evidence="13 14">
    <name type="scientific">Candidatus Nucleicultrix amoebiphila FS5</name>
    <dbReference type="NCBI Taxonomy" id="1414854"/>
    <lineage>
        <taxon>Bacteria</taxon>
        <taxon>Pseudomonadati</taxon>
        <taxon>Pseudomonadota</taxon>
        <taxon>Alphaproteobacteria</taxon>
        <taxon>Holosporales</taxon>
        <taxon>Candidatus Nucleicultricaceae</taxon>
        <taxon>Candidatus Nucleicultrix</taxon>
    </lineage>
</organism>
<dbReference type="GO" id="GO:0005524">
    <property type="term" value="F:ATP binding"/>
    <property type="evidence" value="ECO:0007669"/>
    <property type="project" value="UniProtKB-UniRule"/>
</dbReference>
<dbReference type="SUPFAM" id="SSF53244">
    <property type="entry name" value="MurD-like peptide ligases, peptide-binding domain"/>
    <property type="match status" value="1"/>
</dbReference>
<evidence type="ECO:0000313" key="13">
    <source>
        <dbReference type="EMBL" id="ARN85398.1"/>
    </source>
</evidence>
<dbReference type="GO" id="GO:0008764">
    <property type="term" value="F:UDP-N-acetylmuramoylalanine-D-glutamate ligase activity"/>
    <property type="evidence" value="ECO:0007669"/>
    <property type="project" value="UniProtKB-UniRule"/>
</dbReference>
<dbReference type="SUPFAM" id="SSF53623">
    <property type="entry name" value="MurD-like peptide ligases, catalytic domain"/>
    <property type="match status" value="1"/>
</dbReference>
<dbReference type="EMBL" id="CP008743">
    <property type="protein sequence ID" value="ARN85398.1"/>
    <property type="molecule type" value="Genomic_DNA"/>
</dbReference>
<keyword evidence="3 9" id="KW-0963">Cytoplasm</keyword>
<dbReference type="GO" id="GO:0009252">
    <property type="term" value="P:peptidoglycan biosynthetic process"/>
    <property type="evidence" value="ECO:0007669"/>
    <property type="project" value="UniProtKB-UniRule"/>
</dbReference>
<feature type="binding site" evidence="9">
    <location>
        <begin position="117"/>
        <end position="123"/>
    </location>
    <ligand>
        <name>ATP</name>
        <dbReference type="ChEBI" id="CHEBI:30616"/>
    </ligand>
</feature>
<reference evidence="13 14" key="1">
    <citation type="submission" date="2014-06" db="EMBL/GenBank/DDBJ databases">
        <title>The genome of the endonuclear symbiont Nucleicultrix amoebiphila.</title>
        <authorList>
            <person name="Schulz F."/>
            <person name="Horn M."/>
        </authorList>
    </citation>
    <scope>NUCLEOTIDE SEQUENCE [LARGE SCALE GENOMIC DNA]</scope>
    <source>
        <strain evidence="13 14">FS5</strain>
    </source>
</reference>
<dbReference type="Pfam" id="PF02875">
    <property type="entry name" value="Mur_ligase_C"/>
    <property type="match status" value="1"/>
</dbReference>
<dbReference type="UniPathway" id="UPA00219"/>
<dbReference type="PROSITE" id="PS01011">
    <property type="entry name" value="FOLYLPOLYGLU_SYNT_1"/>
    <property type="match status" value="1"/>
</dbReference>
<dbReference type="InterPro" id="IPR013221">
    <property type="entry name" value="Mur_ligase_cen"/>
</dbReference>
<accession>A0A1W6N6H0</accession>
<dbReference type="InterPro" id="IPR036565">
    <property type="entry name" value="Mur-like_cat_sf"/>
</dbReference>
<feature type="domain" description="Mur ligase C-terminal" evidence="11">
    <location>
        <begin position="316"/>
        <end position="429"/>
    </location>
</feature>
<evidence type="ECO:0000259" key="12">
    <source>
        <dbReference type="Pfam" id="PF08245"/>
    </source>
</evidence>
<dbReference type="GO" id="GO:0004326">
    <property type="term" value="F:tetrahydrofolylpolyglutamate synthase activity"/>
    <property type="evidence" value="ECO:0007669"/>
    <property type="project" value="InterPro"/>
</dbReference>
<dbReference type="RefSeq" id="WP_085784964.1">
    <property type="nucleotide sequence ID" value="NZ_CP008743.1"/>
</dbReference>
<proteinExistence type="inferred from homology"/>
<dbReference type="Gene3D" id="3.40.1190.10">
    <property type="entry name" value="Mur-like, catalytic domain"/>
    <property type="match status" value="1"/>
</dbReference>
<dbReference type="SUPFAM" id="SSF51984">
    <property type="entry name" value="MurCD N-terminal domain"/>
    <property type="match status" value="1"/>
</dbReference>
<comment type="similarity">
    <text evidence="9">Belongs to the MurCDEF family.</text>
</comment>
<comment type="pathway">
    <text evidence="2 9 10">Cell wall biogenesis; peptidoglycan biosynthesis.</text>
</comment>
<dbReference type="KEGG" id="naf:GQ61_08985"/>
<gene>
    <name evidence="9" type="primary">murD</name>
    <name evidence="13" type="ORF">GQ61_08985</name>
</gene>
<evidence type="ECO:0000313" key="14">
    <source>
        <dbReference type="Proteomes" id="UP000237351"/>
    </source>
</evidence>
<keyword evidence="5 9" id="KW-0132">Cell division</keyword>
<keyword evidence="4 9" id="KW-0436">Ligase</keyword>
<evidence type="ECO:0000256" key="6">
    <source>
        <dbReference type="ARBA" id="ARBA00022741"/>
    </source>
</evidence>
<dbReference type="AlphaFoldDB" id="A0A1W6N6H0"/>
<dbReference type="HAMAP" id="MF_00639">
    <property type="entry name" value="MurD"/>
    <property type="match status" value="1"/>
</dbReference>
<keyword evidence="9 10" id="KW-0133">Cell shape</keyword>
<dbReference type="GO" id="GO:0005737">
    <property type="term" value="C:cytoplasm"/>
    <property type="evidence" value="ECO:0007669"/>
    <property type="project" value="UniProtKB-SubCell"/>
</dbReference>
<dbReference type="InterPro" id="IPR018109">
    <property type="entry name" value="Folylpolyglutamate_synth_CS"/>
</dbReference>
<comment type="catalytic activity">
    <reaction evidence="9 10">
        <text>UDP-N-acetyl-alpha-D-muramoyl-L-alanine + D-glutamate + ATP = UDP-N-acetyl-alpha-D-muramoyl-L-alanyl-D-glutamate + ADP + phosphate + H(+)</text>
        <dbReference type="Rhea" id="RHEA:16429"/>
        <dbReference type="ChEBI" id="CHEBI:15378"/>
        <dbReference type="ChEBI" id="CHEBI:29986"/>
        <dbReference type="ChEBI" id="CHEBI:30616"/>
        <dbReference type="ChEBI" id="CHEBI:43474"/>
        <dbReference type="ChEBI" id="CHEBI:83898"/>
        <dbReference type="ChEBI" id="CHEBI:83900"/>
        <dbReference type="ChEBI" id="CHEBI:456216"/>
        <dbReference type="EC" id="6.3.2.9"/>
    </reaction>
</comment>
<keyword evidence="9 10" id="KW-0961">Cell wall biogenesis/degradation</keyword>
<evidence type="ECO:0000256" key="1">
    <source>
        <dbReference type="ARBA" id="ARBA00004496"/>
    </source>
</evidence>
<sequence length="458" mass="50227">MGGSLELQDQCFAVVGLGRSGLAACQALRARGASVYAWDDQSNYYELVKNLGCIISPYEEWPWQNFQATILSPGIPHHLPVPHPVARLAQKNKVPIIVDVDLLFKWESHAKFIGITGTNGKSTTTALVGHILDNGGLKVAVGGNIGVPALSLPSMGERGVYVLELSSYQLERLPSLSLDTAALINITPDHLERHGSIEQYAQAKELIFGAEGLKNAVVSIDDNYSSDIFKRLEKKSSIQLISVGRDKSSLLRITDDGLTDNAWGAGKIVFNFRDLSWALGHHNWQNAAISYAIARCQGLSFDETLKGLQNFQGLAHRIEKVCEKRAITFVNDSKATNVEAVGKALACFSNIYWIAGGKPKNEPLTPLEKFYPNIKKAYLIGEAQESFARQLNGKLDYECNGTLEEAVNAAHNDALRAHKNAVILLSPACASFDQFRDFEERGTIFKNLVQQLCVEKAS</sequence>
<dbReference type="OrthoDB" id="9809796at2"/>
<dbReference type="InterPro" id="IPR005762">
    <property type="entry name" value="MurD"/>
</dbReference>
<keyword evidence="6 9" id="KW-0547">Nucleotide-binding</keyword>
<dbReference type="InterPro" id="IPR036615">
    <property type="entry name" value="Mur_ligase_C_dom_sf"/>
</dbReference>
<keyword evidence="14" id="KW-1185">Reference proteome</keyword>
<dbReference type="NCBIfam" id="TIGR01087">
    <property type="entry name" value="murD"/>
    <property type="match status" value="1"/>
</dbReference>